<comment type="subcellular location">
    <subcellularLocation>
        <location evidence="1">Nucleus</location>
    </subcellularLocation>
</comment>
<dbReference type="OMA" id="RYKLHVA"/>
<evidence type="ECO:0000256" key="2">
    <source>
        <dbReference type="ARBA" id="ARBA00023242"/>
    </source>
</evidence>
<organism evidence="5 6">
    <name type="scientific">Epicoccum nigrum</name>
    <name type="common">Soil fungus</name>
    <name type="synonym">Epicoccum purpurascens</name>
    <dbReference type="NCBI Taxonomy" id="105696"/>
    <lineage>
        <taxon>Eukaryota</taxon>
        <taxon>Fungi</taxon>
        <taxon>Dikarya</taxon>
        <taxon>Ascomycota</taxon>
        <taxon>Pezizomycotina</taxon>
        <taxon>Dothideomycetes</taxon>
        <taxon>Pleosporomycetidae</taxon>
        <taxon>Pleosporales</taxon>
        <taxon>Pleosporineae</taxon>
        <taxon>Didymellaceae</taxon>
        <taxon>Epicoccum</taxon>
    </lineage>
</organism>
<protein>
    <recommendedName>
        <fullName evidence="4">FAM192A/Fyv6 N-terminal domain-containing protein</fullName>
    </recommendedName>
</protein>
<dbReference type="Proteomes" id="UP000193240">
    <property type="component" value="Unassembled WGS sequence"/>
</dbReference>
<dbReference type="InterPro" id="IPR039845">
    <property type="entry name" value="FAM192A"/>
</dbReference>
<evidence type="ECO:0000313" key="6">
    <source>
        <dbReference type="Proteomes" id="UP000193240"/>
    </source>
</evidence>
<dbReference type="GO" id="GO:0005634">
    <property type="term" value="C:nucleus"/>
    <property type="evidence" value="ECO:0007669"/>
    <property type="project" value="UniProtKB-SubCell"/>
</dbReference>
<sequence length="213" mass="23740">MSSGFVSGGTADAPIERDDEWRKAQLEIEEKRRQKEELGKQNEGKSLFEVLQANKDAKQEAFEQAARYKLHVTLDDDEAEYLEGILEKKAREEAKVKKETREQLEVFRKQQEDAERKALEEDNDEAPREEQVQWAAPARKRKKGYESTLLKGVKLRKPSSVAEEKKPVDTAGEEKKSTTSVQTSASKAPSAKAGSAPAALALGLGYGSSDEDD</sequence>
<evidence type="ECO:0000313" key="5">
    <source>
        <dbReference type="EMBL" id="OSS49523.1"/>
    </source>
</evidence>
<accession>A0A1Y2M0K7</accession>
<feature type="compositionally biased region" description="Basic and acidic residues" evidence="3">
    <location>
        <begin position="107"/>
        <end position="131"/>
    </location>
</feature>
<feature type="region of interest" description="Disordered" evidence="3">
    <location>
        <begin position="1"/>
        <end position="21"/>
    </location>
</feature>
<dbReference type="AlphaFoldDB" id="A0A1Y2M0K7"/>
<evidence type="ECO:0000259" key="4">
    <source>
        <dbReference type="Pfam" id="PF10187"/>
    </source>
</evidence>
<gene>
    <name evidence="5" type="ORF">B5807_06208</name>
</gene>
<dbReference type="PANTHER" id="PTHR13495">
    <property type="entry name" value="NEFA-INTERACTING NUCLEAR PROTEIN NIP30"/>
    <property type="match status" value="1"/>
</dbReference>
<dbReference type="PANTHER" id="PTHR13495:SF0">
    <property type="entry name" value="PSME3-INTERACTING PROTEIN"/>
    <property type="match status" value="1"/>
</dbReference>
<feature type="region of interest" description="Disordered" evidence="3">
    <location>
        <begin position="107"/>
        <end position="213"/>
    </location>
</feature>
<feature type="compositionally biased region" description="Low complexity" evidence="3">
    <location>
        <begin position="184"/>
        <end position="203"/>
    </location>
</feature>
<reference evidence="5 6" key="1">
    <citation type="journal article" date="2017" name="Genome Announc.">
        <title>Genome sequence of the saprophytic ascomycete Epicoccum nigrum ICMP 19927 strain isolated from New Zealand.</title>
        <authorList>
            <person name="Fokin M."/>
            <person name="Fleetwood D."/>
            <person name="Weir B.S."/>
            <person name="Villas-Boas S.G."/>
        </authorList>
    </citation>
    <scope>NUCLEOTIDE SEQUENCE [LARGE SCALE GENOMIC DNA]</scope>
    <source>
        <strain evidence="5 6">ICMP 19927</strain>
    </source>
</reference>
<feature type="domain" description="FAM192A/Fyv6 N-terminal" evidence="4">
    <location>
        <begin position="5"/>
        <end position="108"/>
    </location>
</feature>
<keyword evidence="6" id="KW-1185">Reference proteome</keyword>
<dbReference type="STRING" id="105696.A0A1Y2M0K7"/>
<dbReference type="InParanoid" id="A0A1Y2M0K7"/>
<proteinExistence type="predicted"/>
<dbReference type="InterPro" id="IPR019331">
    <property type="entry name" value="FAM192A/Fyv6_N"/>
</dbReference>
<evidence type="ECO:0000256" key="1">
    <source>
        <dbReference type="ARBA" id="ARBA00004123"/>
    </source>
</evidence>
<dbReference type="Pfam" id="PF10187">
    <property type="entry name" value="FAM192A_Fyv6_N"/>
    <property type="match status" value="1"/>
</dbReference>
<keyword evidence="2" id="KW-0539">Nucleus</keyword>
<name>A0A1Y2M0K7_EPING</name>
<feature type="compositionally biased region" description="Basic and acidic residues" evidence="3">
    <location>
        <begin position="162"/>
        <end position="177"/>
    </location>
</feature>
<evidence type="ECO:0000256" key="3">
    <source>
        <dbReference type="SAM" id="MobiDB-lite"/>
    </source>
</evidence>
<dbReference type="EMBL" id="KZ107843">
    <property type="protein sequence ID" value="OSS49523.1"/>
    <property type="molecule type" value="Genomic_DNA"/>
</dbReference>